<dbReference type="Pfam" id="PF10448">
    <property type="entry name" value="POC3_POC4"/>
    <property type="match status" value="1"/>
</dbReference>
<dbReference type="OrthoDB" id="3980246at2759"/>
<evidence type="ECO:0008006" key="3">
    <source>
        <dbReference type="Google" id="ProtNLM"/>
    </source>
</evidence>
<dbReference type="Gene3D" id="3.30.230.90">
    <property type="match status" value="1"/>
</dbReference>
<dbReference type="VEuPathDB" id="FungiDB:DIURU_002873"/>
<dbReference type="InterPro" id="IPR018854">
    <property type="entry name" value="Psome_chaperone_3/4"/>
</dbReference>
<dbReference type="GeneID" id="54781524"/>
<dbReference type="Proteomes" id="UP000449547">
    <property type="component" value="Unassembled WGS sequence"/>
</dbReference>
<protein>
    <recommendedName>
        <fullName evidence="3">Proteasome assembly chaperone 3</fullName>
    </recommendedName>
</protein>
<proteinExistence type="predicted"/>
<accession>A0A642UNQ0</accession>
<reference evidence="1 2" key="1">
    <citation type="submission" date="2019-07" db="EMBL/GenBank/DDBJ databases">
        <title>Genome assembly of two rare yeast pathogens: Diutina rugosa and Trichomonascus ciferrii.</title>
        <authorList>
            <person name="Mixao V."/>
            <person name="Saus E."/>
            <person name="Hansen A."/>
            <person name="Lass-Flor C."/>
            <person name="Gabaldon T."/>
        </authorList>
    </citation>
    <scope>NUCLEOTIDE SEQUENCE [LARGE SCALE GENOMIC DNA]</scope>
    <source>
        <strain evidence="1 2">CBS 613</strain>
    </source>
</reference>
<dbReference type="InterPro" id="IPR053720">
    <property type="entry name" value="Psm_Assembly_Chaperone"/>
</dbReference>
<evidence type="ECO:0000313" key="2">
    <source>
        <dbReference type="Proteomes" id="UP000449547"/>
    </source>
</evidence>
<keyword evidence="2" id="KW-1185">Reference proteome</keyword>
<comment type="caution">
    <text evidence="1">The sequence shown here is derived from an EMBL/GenBank/DDBJ whole genome shotgun (WGS) entry which is preliminary data.</text>
</comment>
<evidence type="ECO:0000313" key="1">
    <source>
        <dbReference type="EMBL" id="KAA8902419.1"/>
    </source>
</evidence>
<dbReference type="OMA" id="FEKLMFI"/>
<gene>
    <name evidence="1" type="ORF">DIURU_002873</name>
</gene>
<name>A0A642UNQ0_DIURU</name>
<sequence>MLTVDHDGHHFQFQHVEAADQVIYNLYIDGGMDSTFTVAVPASFTMAMHQMSPDQLQVDPVLVVGDHSNLKIQIIAAEVSKMVIIHKQKPVVLSLGSKWFGRDLADGDFDRLMWVLGQVKADLSSR</sequence>
<dbReference type="AlphaFoldDB" id="A0A642UNQ0"/>
<organism evidence="1 2">
    <name type="scientific">Diutina rugosa</name>
    <name type="common">Yeast</name>
    <name type="synonym">Candida rugosa</name>
    <dbReference type="NCBI Taxonomy" id="5481"/>
    <lineage>
        <taxon>Eukaryota</taxon>
        <taxon>Fungi</taxon>
        <taxon>Dikarya</taxon>
        <taxon>Ascomycota</taxon>
        <taxon>Saccharomycotina</taxon>
        <taxon>Pichiomycetes</taxon>
        <taxon>Debaryomycetaceae</taxon>
        <taxon>Diutina</taxon>
    </lineage>
</organism>
<dbReference type="RefSeq" id="XP_034012404.1">
    <property type="nucleotide sequence ID" value="XM_034155572.1"/>
</dbReference>
<dbReference type="EMBL" id="SWFT01000090">
    <property type="protein sequence ID" value="KAA8902419.1"/>
    <property type="molecule type" value="Genomic_DNA"/>
</dbReference>